<dbReference type="EMBL" id="JAVIDL010000016">
    <property type="protein sequence ID" value="MDQ8935999.1"/>
    <property type="molecule type" value="Genomic_DNA"/>
</dbReference>
<feature type="signal peptide" evidence="5">
    <location>
        <begin position="1"/>
        <end position="24"/>
    </location>
</feature>
<dbReference type="Proteomes" id="UP001243844">
    <property type="component" value="Unassembled WGS sequence"/>
</dbReference>
<sequence>MNNRQIMIILSVSVSMLLPVLSHAKDKMLAMNQNLVIDIHPSRCIDYQQQKKVQKQSHNAVADLAFPEPASGYRADIQAKYASRYMAVANSPLATQAGCEVLAAGGSAIDAAIAIQAVLGLVEPQSSSIAGSAFMLYYDAKTQKVSSYDGRETAPAKATPYYLLRQNQSDIHSVAPVPSARRSGRSIGVPGVMKMFEMAHKEHGHLAWRGLFNRAIDLSTHGFTVPQRLANAIEVNRQELQLDANAVKTYFRANGQPYLEGDKMTNHAYAHSLTQIAQQGAEAMYRGPMAKHIVAKAQQRIGDDKARTAITPSLMTLHDLAQYKAIKREAICDTYRDRYYICTMPPPSSGGIAVLQSLGILENFDLQAYPPQQIENEGGIPNVMAVHLIAEAERLAYADRDKYVADPDFVALPGQGSTSLINKYYLKQRAALIDLNHSMGIAKAGEFGSNLKLGQDQTQEHGTTQITVVDTYGNVSSVTSTVESSMGSFHMVDGFLLSNQLTDFAANPVDDQGMMLANRVQANKRPRSTMAPTLVFRGTQVGDFYIATGSPGGGTIIQFVVKNLVAMLDWDLDPQQANAMINFGAMNSVQTNIDHSNEKLALQDLVKGLEAKGHVVNKNAQTSGVSTIMRTTQLSNGQMTQKLIGGVDPRREGVALGDGGK</sequence>
<evidence type="ECO:0000256" key="4">
    <source>
        <dbReference type="ARBA" id="ARBA00023145"/>
    </source>
</evidence>
<reference evidence="6" key="1">
    <citation type="submission" date="2023-08" db="EMBL/GenBank/DDBJ databases">
        <title>Emergence of clinically-relevant ST2 carbapenem-resistant Acinetobacter baumannii strains in hospital sewages in Zhejiang, East of China.</title>
        <authorList>
            <person name="Kaichao C."/>
            <person name="Zhang R."/>
        </authorList>
    </citation>
    <scope>NUCLEOTIDE SEQUENCE</scope>
    <source>
        <strain evidence="6">M-RB-37</strain>
    </source>
</reference>
<evidence type="ECO:0000256" key="1">
    <source>
        <dbReference type="ARBA" id="ARBA00009381"/>
    </source>
</evidence>
<keyword evidence="4" id="KW-0865">Zymogen</keyword>
<gene>
    <name evidence="6" type="ORF">RFH47_09685</name>
</gene>
<dbReference type="GO" id="GO:0016740">
    <property type="term" value="F:transferase activity"/>
    <property type="evidence" value="ECO:0007669"/>
    <property type="project" value="UniProtKB-KW"/>
</dbReference>
<keyword evidence="3" id="KW-0378">Hydrolase</keyword>
<proteinExistence type="inferred from homology"/>
<evidence type="ECO:0000256" key="3">
    <source>
        <dbReference type="ARBA" id="ARBA00022801"/>
    </source>
</evidence>
<dbReference type="InterPro" id="IPR043137">
    <property type="entry name" value="GGT_ssub_C"/>
</dbReference>
<dbReference type="InterPro" id="IPR029055">
    <property type="entry name" value="Ntn_hydrolases_N"/>
</dbReference>
<dbReference type="PANTHER" id="PTHR43199:SF1">
    <property type="entry name" value="GLUTATHIONE HYDROLASE PROENZYME"/>
    <property type="match status" value="1"/>
</dbReference>
<organism evidence="6 7">
    <name type="scientific">Acinetobacter rudis</name>
    <dbReference type="NCBI Taxonomy" id="632955"/>
    <lineage>
        <taxon>Bacteria</taxon>
        <taxon>Pseudomonadati</taxon>
        <taxon>Pseudomonadota</taxon>
        <taxon>Gammaproteobacteria</taxon>
        <taxon>Moraxellales</taxon>
        <taxon>Moraxellaceae</taxon>
        <taxon>Acinetobacter</taxon>
    </lineage>
</organism>
<evidence type="ECO:0000313" key="7">
    <source>
        <dbReference type="Proteomes" id="UP001243844"/>
    </source>
</evidence>
<name>A0AAW8JA04_9GAMM</name>
<dbReference type="InterPro" id="IPR043138">
    <property type="entry name" value="GGT_lsub"/>
</dbReference>
<evidence type="ECO:0000256" key="2">
    <source>
        <dbReference type="ARBA" id="ARBA00022679"/>
    </source>
</evidence>
<keyword evidence="5" id="KW-0732">Signal</keyword>
<dbReference type="AlphaFoldDB" id="A0AAW8JA04"/>
<dbReference type="InterPro" id="IPR051792">
    <property type="entry name" value="GGT_bact"/>
</dbReference>
<evidence type="ECO:0000256" key="5">
    <source>
        <dbReference type="SAM" id="SignalP"/>
    </source>
</evidence>
<accession>A0AAW8JA04</accession>
<feature type="chain" id="PRO_5043532763" evidence="5">
    <location>
        <begin position="25"/>
        <end position="661"/>
    </location>
</feature>
<comment type="caution">
    <text evidence="6">The sequence shown here is derived from an EMBL/GenBank/DDBJ whole genome shotgun (WGS) entry which is preliminary data.</text>
</comment>
<evidence type="ECO:0000313" key="6">
    <source>
        <dbReference type="EMBL" id="MDQ8935999.1"/>
    </source>
</evidence>
<comment type="similarity">
    <text evidence="1">Belongs to the gamma-glutamyltransferase family.</text>
</comment>
<dbReference type="PRINTS" id="PR01210">
    <property type="entry name" value="GGTRANSPTASE"/>
</dbReference>
<dbReference type="PANTHER" id="PTHR43199">
    <property type="entry name" value="GLUTATHIONE HYDROLASE"/>
    <property type="match status" value="1"/>
</dbReference>
<dbReference type="SUPFAM" id="SSF56235">
    <property type="entry name" value="N-terminal nucleophile aminohydrolases (Ntn hydrolases)"/>
    <property type="match status" value="1"/>
</dbReference>
<keyword evidence="2" id="KW-0808">Transferase</keyword>
<dbReference type="Pfam" id="PF01019">
    <property type="entry name" value="G_glu_transpept"/>
    <property type="match status" value="1"/>
</dbReference>
<dbReference type="Gene3D" id="3.60.20.40">
    <property type="match status" value="1"/>
</dbReference>
<dbReference type="GO" id="GO:0016787">
    <property type="term" value="F:hydrolase activity"/>
    <property type="evidence" value="ECO:0007669"/>
    <property type="project" value="UniProtKB-KW"/>
</dbReference>
<protein>
    <submittedName>
        <fullName evidence="6">Gamma-glutamyltransferase family protein</fullName>
    </submittedName>
</protein>
<dbReference type="Gene3D" id="1.10.246.130">
    <property type="match status" value="1"/>
</dbReference>